<proteinExistence type="predicted"/>
<accession>A0A2P2QFX1</accession>
<organism evidence="1">
    <name type="scientific">Rhizophora mucronata</name>
    <name type="common">Asiatic mangrove</name>
    <dbReference type="NCBI Taxonomy" id="61149"/>
    <lineage>
        <taxon>Eukaryota</taxon>
        <taxon>Viridiplantae</taxon>
        <taxon>Streptophyta</taxon>
        <taxon>Embryophyta</taxon>
        <taxon>Tracheophyta</taxon>
        <taxon>Spermatophyta</taxon>
        <taxon>Magnoliopsida</taxon>
        <taxon>eudicotyledons</taxon>
        <taxon>Gunneridae</taxon>
        <taxon>Pentapetalae</taxon>
        <taxon>rosids</taxon>
        <taxon>fabids</taxon>
        <taxon>Malpighiales</taxon>
        <taxon>Rhizophoraceae</taxon>
        <taxon>Rhizophora</taxon>
    </lineage>
</organism>
<reference evidence="1" key="1">
    <citation type="submission" date="2018-02" db="EMBL/GenBank/DDBJ databases">
        <title>Rhizophora mucronata_Transcriptome.</title>
        <authorList>
            <person name="Meera S.P."/>
            <person name="Sreeshan A."/>
            <person name="Augustine A."/>
        </authorList>
    </citation>
    <scope>NUCLEOTIDE SEQUENCE</scope>
    <source>
        <tissue evidence="1">Leaf</tissue>
    </source>
</reference>
<sequence length="14" mass="1585">MVTATKFPVYLICV</sequence>
<name>A0A2P2QFX1_RHIMU</name>
<protein>
    <submittedName>
        <fullName evidence="1">Uncharacterized protein</fullName>
    </submittedName>
</protein>
<dbReference type="EMBL" id="GGEC01085419">
    <property type="protein sequence ID" value="MBX65903.1"/>
    <property type="molecule type" value="Transcribed_RNA"/>
</dbReference>
<evidence type="ECO:0000313" key="1">
    <source>
        <dbReference type="EMBL" id="MBX65903.1"/>
    </source>
</evidence>